<evidence type="ECO:0000259" key="7">
    <source>
        <dbReference type="Pfam" id="PF02687"/>
    </source>
</evidence>
<comment type="subcellular location">
    <subcellularLocation>
        <location evidence="1">Cell membrane</location>
        <topology evidence="1">Multi-pass membrane protein</topology>
    </subcellularLocation>
</comment>
<evidence type="ECO:0000256" key="3">
    <source>
        <dbReference type="ARBA" id="ARBA00022692"/>
    </source>
</evidence>
<evidence type="ECO:0000256" key="2">
    <source>
        <dbReference type="ARBA" id="ARBA00022475"/>
    </source>
</evidence>
<dbReference type="InterPro" id="IPR003838">
    <property type="entry name" value="ABC3_permease_C"/>
</dbReference>
<evidence type="ECO:0000313" key="8">
    <source>
        <dbReference type="EMBL" id="QNQ91142.1"/>
    </source>
</evidence>
<feature type="transmembrane region" description="Helical" evidence="6">
    <location>
        <begin position="378"/>
        <end position="402"/>
    </location>
</feature>
<keyword evidence="2" id="KW-1003">Cell membrane</keyword>
<dbReference type="AlphaFoldDB" id="A0A7H0SRG7"/>
<feature type="transmembrane region" description="Helical" evidence="6">
    <location>
        <begin position="201"/>
        <end position="221"/>
    </location>
</feature>
<feature type="transmembrane region" description="Helical" evidence="6">
    <location>
        <begin position="100"/>
        <end position="128"/>
    </location>
</feature>
<dbReference type="KEGG" id="cpoy:GP475_11230"/>
<dbReference type="Proteomes" id="UP000516320">
    <property type="component" value="Chromosome"/>
</dbReference>
<accession>A0A7H0SRG7</accession>
<proteinExistence type="predicted"/>
<feature type="transmembrane region" description="Helical" evidence="6">
    <location>
        <begin position="148"/>
        <end position="169"/>
    </location>
</feature>
<evidence type="ECO:0000256" key="5">
    <source>
        <dbReference type="ARBA" id="ARBA00023136"/>
    </source>
</evidence>
<feature type="transmembrane region" description="Helical" evidence="6">
    <location>
        <begin position="288"/>
        <end position="310"/>
    </location>
</feature>
<organism evidence="8 9">
    <name type="scientific">Corynebacterium poyangense</name>
    <dbReference type="NCBI Taxonomy" id="2684405"/>
    <lineage>
        <taxon>Bacteria</taxon>
        <taxon>Bacillati</taxon>
        <taxon>Actinomycetota</taxon>
        <taxon>Actinomycetes</taxon>
        <taxon>Mycobacteriales</taxon>
        <taxon>Corynebacteriaceae</taxon>
        <taxon>Corynebacterium</taxon>
    </lineage>
</organism>
<keyword evidence="5 6" id="KW-0472">Membrane</keyword>
<protein>
    <submittedName>
        <fullName evidence="8">ABC transporter permease</fullName>
    </submittedName>
</protein>
<keyword evidence="3 6" id="KW-0812">Transmembrane</keyword>
<keyword evidence="9" id="KW-1185">Reference proteome</keyword>
<evidence type="ECO:0000313" key="9">
    <source>
        <dbReference type="Proteomes" id="UP000516320"/>
    </source>
</evidence>
<reference evidence="8 9" key="1">
    <citation type="submission" date="2019-12" db="EMBL/GenBank/DDBJ databases">
        <title>Corynebacterium sp. nov., isolated from feces of the Anser Albifrons in China.</title>
        <authorList>
            <person name="Liu Q."/>
        </authorList>
    </citation>
    <scope>NUCLEOTIDE SEQUENCE [LARGE SCALE GENOMIC DNA]</scope>
    <source>
        <strain evidence="8 9">4H37-19</strain>
    </source>
</reference>
<evidence type="ECO:0000256" key="4">
    <source>
        <dbReference type="ARBA" id="ARBA00022989"/>
    </source>
</evidence>
<feature type="transmembrane region" description="Helical" evidence="6">
    <location>
        <begin position="52"/>
        <end position="79"/>
    </location>
</feature>
<feature type="domain" description="ABC3 transporter permease C-terminal" evidence="7">
    <location>
        <begin position="58"/>
        <end position="179"/>
    </location>
</feature>
<dbReference type="EMBL" id="CP046884">
    <property type="protein sequence ID" value="QNQ91142.1"/>
    <property type="molecule type" value="Genomic_DNA"/>
</dbReference>
<feature type="transmembrane region" description="Helical" evidence="6">
    <location>
        <begin position="334"/>
        <end position="357"/>
    </location>
</feature>
<name>A0A7H0SRG7_9CORY</name>
<sequence length="463" mass="47687">MITKIAVNSVLKGMSSWVALIITAVALSIVLTLNVALIIAGVSISGEAQQAYVSMGGVALSFTVLTGIASFSLVVSTCLRLQRRDVALWQIAGILPRTALVILLLEVLLVSATSAVIGVLAAIAVWPAYAGFVGHSGLPHSEVLQQNIPTLALIIGVGTTAVVSVLTGIRTSRNVVQTNLVESVRASSAFWGKTPSLPARLLKSITGVALVAGVIAIYLAIGHGKLITDQHKIGDFLTTYPGMGILLCLTFAVIGSPLIRVLAKLTTYLPGNVPHFLASREVIARPSLTTSLVLPISLAAAAVGVMTTWVEKLKDILYTAAGSSDSVSAPPEQMALLLAGPVIAACVSASSIVFATASHRQEDNALLVVSGSTPSAAYIKAVVEVLIYTVISLVCAYVIIVFNEGAMVLALSAGPIPSAPFTLPGLAGVGVVALGMGLTLVMLMVVTLAGFRKQSIMVVLGGK</sequence>
<gene>
    <name evidence="8" type="ORF">GP475_11230</name>
</gene>
<evidence type="ECO:0000256" key="1">
    <source>
        <dbReference type="ARBA" id="ARBA00004651"/>
    </source>
</evidence>
<feature type="transmembrane region" description="Helical" evidence="6">
    <location>
        <begin position="241"/>
        <end position="263"/>
    </location>
</feature>
<feature type="transmembrane region" description="Helical" evidence="6">
    <location>
        <begin position="17"/>
        <end position="40"/>
    </location>
</feature>
<keyword evidence="4 6" id="KW-1133">Transmembrane helix</keyword>
<evidence type="ECO:0000256" key="6">
    <source>
        <dbReference type="SAM" id="Phobius"/>
    </source>
</evidence>
<dbReference type="Pfam" id="PF02687">
    <property type="entry name" value="FtsX"/>
    <property type="match status" value="1"/>
</dbReference>
<feature type="transmembrane region" description="Helical" evidence="6">
    <location>
        <begin position="422"/>
        <end position="451"/>
    </location>
</feature>
<dbReference type="GO" id="GO:0005886">
    <property type="term" value="C:plasma membrane"/>
    <property type="evidence" value="ECO:0007669"/>
    <property type="project" value="UniProtKB-SubCell"/>
</dbReference>